<feature type="chain" id="PRO_5005517775" evidence="1">
    <location>
        <begin position="23"/>
        <end position="68"/>
    </location>
</feature>
<evidence type="ECO:0000256" key="1">
    <source>
        <dbReference type="SAM" id="SignalP"/>
    </source>
</evidence>
<dbReference type="EMBL" id="GADI01003947">
    <property type="protein sequence ID" value="JAA69861.1"/>
    <property type="molecule type" value="mRNA"/>
</dbReference>
<protein>
    <submittedName>
        <fullName evidence="2">Putative 5.3 kDa protein</fullName>
    </submittedName>
</protein>
<name>A0A0K8RFJ5_IXORI</name>
<proteinExistence type="evidence at transcript level"/>
<sequence length="68" mass="7659">MRALAIVIISLLLLECFYYAETAPTWQPHPSRPKCQKPASVRSECCLQQSQLRGAAIADRSSAFYCRL</sequence>
<organism evidence="2">
    <name type="scientific">Ixodes ricinus</name>
    <name type="common">Common tick</name>
    <name type="synonym">Acarus ricinus</name>
    <dbReference type="NCBI Taxonomy" id="34613"/>
    <lineage>
        <taxon>Eukaryota</taxon>
        <taxon>Metazoa</taxon>
        <taxon>Ecdysozoa</taxon>
        <taxon>Arthropoda</taxon>
        <taxon>Chelicerata</taxon>
        <taxon>Arachnida</taxon>
        <taxon>Acari</taxon>
        <taxon>Parasitiformes</taxon>
        <taxon>Ixodida</taxon>
        <taxon>Ixodoidea</taxon>
        <taxon>Ixodidae</taxon>
        <taxon>Ixodinae</taxon>
        <taxon>Ixodes</taxon>
    </lineage>
</organism>
<keyword evidence="1" id="KW-0732">Signal</keyword>
<evidence type="ECO:0000313" key="2">
    <source>
        <dbReference type="EMBL" id="JAA69861.1"/>
    </source>
</evidence>
<accession>A0A0K8RFJ5</accession>
<dbReference type="AlphaFoldDB" id="A0A0K8RFJ5"/>
<reference evidence="2" key="1">
    <citation type="submission" date="2012-12" db="EMBL/GenBank/DDBJ databases">
        <title>Identification and characterization of a phenylalanine ammonia-lyase gene family in Isatis indigotica Fort.</title>
        <authorList>
            <person name="Liu Q."/>
            <person name="Chen J."/>
            <person name="Zhou X."/>
            <person name="Di P."/>
            <person name="Xiao Y."/>
            <person name="Xuan H."/>
            <person name="Zhang L."/>
            <person name="Chen W."/>
        </authorList>
    </citation>
    <scope>NUCLEOTIDE SEQUENCE</scope>
    <source>
        <tissue evidence="2">Salivary gland</tissue>
    </source>
</reference>
<feature type="signal peptide" evidence="1">
    <location>
        <begin position="1"/>
        <end position="22"/>
    </location>
</feature>